<name>A0AA95NAA3_9BURK</name>
<dbReference type="Pfam" id="PF00700">
    <property type="entry name" value="Flagellin_C"/>
    <property type="match status" value="1"/>
</dbReference>
<dbReference type="Proteomes" id="UP001177769">
    <property type="component" value="Chromosome"/>
</dbReference>
<dbReference type="InterPro" id="IPR046358">
    <property type="entry name" value="Flagellin_C"/>
</dbReference>
<dbReference type="PANTHER" id="PTHR42792">
    <property type="entry name" value="FLAGELLIN"/>
    <property type="match status" value="1"/>
</dbReference>
<feature type="domain" description="Flagellin N-terminal" evidence="6">
    <location>
        <begin position="13"/>
        <end position="139"/>
    </location>
</feature>
<evidence type="ECO:0000313" key="9">
    <source>
        <dbReference type="EMBL" id="WIT10329.1"/>
    </source>
</evidence>
<dbReference type="Gene3D" id="1.20.1330.10">
    <property type="entry name" value="f41 fragment of flagellin, N-terminal domain"/>
    <property type="match status" value="1"/>
</dbReference>
<dbReference type="AlphaFoldDB" id="A0AA95NAA3"/>
<dbReference type="InterPro" id="IPR001029">
    <property type="entry name" value="Flagellin_N"/>
</dbReference>
<keyword evidence="9" id="KW-0282">Flagellum</keyword>
<dbReference type="InterPro" id="IPR013384">
    <property type="entry name" value="Flagell_FlgL"/>
</dbReference>
<feature type="compositionally biased region" description="Polar residues" evidence="5">
    <location>
        <begin position="19"/>
        <end position="31"/>
    </location>
</feature>
<dbReference type="EMBL" id="CP116346">
    <property type="protein sequence ID" value="WIT10329.1"/>
    <property type="molecule type" value="Genomic_DNA"/>
</dbReference>
<evidence type="ECO:0000313" key="10">
    <source>
        <dbReference type="Proteomes" id="UP001177769"/>
    </source>
</evidence>
<dbReference type="GO" id="GO:0005198">
    <property type="term" value="F:structural molecule activity"/>
    <property type="evidence" value="ECO:0007669"/>
    <property type="project" value="InterPro"/>
</dbReference>
<keyword evidence="9" id="KW-0969">Cilium</keyword>
<keyword evidence="4" id="KW-0975">Bacterial flagellum</keyword>
<dbReference type="Pfam" id="PF21158">
    <property type="entry name" value="flgK_1st_1"/>
    <property type="match status" value="1"/>
</dbReference>
<feature type="region of interest" description="Disordered" evidence="5">
    <location>
        <begin position="19"/>
        <end position="47"/>
    </location>
</feature>
<keyword evidence="9" id="KW-0966">Cell projection</keyword>
<feature type="domain" description="Flagellin C-terminal" evidence="7">
    <location>
        <begin position="320"/>
        <end position="400"/>
    </location>
</feature>
<dbReference type="GO" id="GO:0071973">
    <property type="term" value="P:bacterial-type flagellum-dependent cell motility"/>
    <property type="evidence" value="ECO:0007669"/>
    <property type="project" value="InterPro"/>
</dbReference>
<sequence length="402" mass="42426">MRLSTANIFDASIATLQKRQQHMQDSQQRLTSGKRIERASDDPTGAARAERALAAIGQVEANQRALDASRNSMTLSESALGDAGEILQQIRETLVAAGNASYSDPERAGLANKISGLRAQLLSIANRPDGVGGFLFSGQGSSNPPFLDTPGGVVFAGLPGSVETGNLDSFALTVDGRLAWEQGRSGNGSFVTGAAANSITGSPAKGWIDSGRVLDPKQLTSNNYDIAISGVAPAATYTFTNTDTGAVQSGAFSPGQTLSFEGMAVQIGGAPADGDLFQIKPASSDLKLFAVLDQAVTDLRTTNRGGAEITQANLVAIRDLDAAMSNLQNVRSQVGERMNNLDGSENRMAALKQYSQQERSAAEDLDMVQGISDFQNQQTGYDAALKTYAMVQRMSLFQYINN</sequence>
<evidence type="ECO:0000256" key="5">
    <source>
        <dbReference type="SAM" id="MobiDB-lite"/>
    </source>
</evidence>
<dbReference type="InterPro" id="IPR001492">
    <property type="entry name" value="Flagellin"/>
</dbReference>
<dbReference type="SUPFAM" id="SSF64518">
    <property type="entry name" value="Phase 1 flagellin"/>
    <property type="match status" value="1"/>
</dbReference>
<comment type="similarity">
    <text evidence="3">Belongs to the bacterial flagellin family.</text>
</comment>
<evidence type="ECO:0000259" key="6">
    <source>
        <dbReference type="Pfam" id="PF00669"/>
    </source>
</evidence>
<proteinExistence type="inferred from homology"/>
<dbReference type="Pfam" id="PF00669">
    <property type="entry name" value="Flagellin_N"/>
    <property type="match status" value="1"/>
</dbReference>
<evidence type="ECO:0000259" key="8">
    <source>
        <dbReference type="Pfam" id="PF21158"/>
    </source>
</evidence>
<evidence type="ECO:0000259" key="7">
    <source>
        <dbReference type="Pfam" id="PF00700"/>
    </source>
</evidence>
<evidence type="ECO:0000256" key="1">
    <source>
        <dbReference type="ARBA" id="ARBA00004365"/>
    </source>
</evidence>
<organism evidence="9 10">
    <name type="scientific">Paucibacter sediminis</name>
    <dbReference type="NCBI Taxonomy" id="3019553"/>
    <lineage>
        <taxon>Bacteria</taxon>
        <taxon>Pseudomonadati</taxon>
        <taxon>Pseudomonadota</taxon>
        <taxon>Betaproteobacteria</taxon>
        <taxon>Burkholderiales</taxon>
        <taxon>Sphaerotilaceae</taxon>
        <taxon>Roseateles</taxon>
    </lineage>
</organism>
<dbReference type="GO" id="GO:0005576">
    <property type="term" value="C:extracellular region"/>
    <property type="evidence" value="ECO:0007669"/>
    <property type="project" value="UniProtKB-SubCell"/>
</dbReference>
<evidence type="ECO:0000256" key="4">
    <source>
        <dbReference type="ARBA" id="ARBA00023143"/>
    </source>
</evidence>
<keyword evidence="10" id="KW-1185">Reference proteome</keyword>
<dbReference type="KEGG" id="pais:PFX98_15560"/>
<dbReference type="NCBIfam" id="TIGR02550">
    <property type="entry name" value="flagell_flgL"/>
    <property type="match status" value="1"/>
</dbReference>
<feature type="domain" description="Flagellar hook-associated protein 1 D2-like" evidence="8">
    <location>
        <begin position="212"/>
        <end position="281"/>
    </location>
</feature>
<dbReference type="RefSeq" id="WP_285231397.1">
    <property type="nucleotide sequence ID" value="NZ_CP116346.1"/>
</dbReference>
<accession>A0AA95NAA3</accession>
<dbReference type="InterPro" id="IPR049119">
    <property type="entry name" value="FlgK_D2-like"/>
</dbReference>
<gene>
    <name evidence="9" type="primary">flgL</name>
    <name evidence="9" type="ORF">PFX98_15560</name>
</gene>
<dbReference type="GO" id="GO:0009424">
    <property type="term" value="C:bacterial-type flagellum hook"/>
    <property type="evidence" value="ECO:0007669"/>
    <property type="project" value="InterPro"/>
</dbReference>
<evidence type="ECO:0000256" key="2">
    <source>
        <dbReference type="ARBA" id="ARBA00004613"/>
    </source>
</evidence>
<dbReference type="PANTHER" id="PTHR42792:SF1">
    <property type="entry name" value="FLAGELLAR HOOK-ASSOCIATED PROTEIN 3"/>
    <property type="match status" value="1"/>
</dbReference>
<protein>
    <submittedName>
        <fullName evidence="9">Flagellar hook-associated protein FlgL</fullName>
    </submittedName>
</protein>
<comment type="subcellular location">
    <subcellularLocation>
        <location evidence="1">Bacterial flagellum</location>
    </subcellularLocation>
    <subcellularLocation>
        <location evidence="2">Secreted</location>
    </subcellularLocation>
</comment>
<reference evidence="9" key="1">
    <citation type="submission" date="2023-01" db="EMBL/GenBank/DDBJ databases">
        <title>Whole genome sequence of Paucibacter sp. S2-9 isolated from pond sediment.</title>
        <authorList>
            <person name="Jung J.Y."/>
        </authorList>
    </citation>
    <scope>NUCLEOTIDE SEQUENCE</scope>
    <source>
        <strain evidence="9">S2-9</strain>
    </source>
</reference>
<evidence type="ECO:0000256" key="3">
    <source>
        <dbReference type="ARBA" id="ARBA00005709"/>
    </source>
</evidence>